<dbReference type="AlphaFoldDB" id="A0AAN8JBA4"/>
<dbReference type="EMBL" id="JAZGQO010000011">
    <property type="protein sequence ID" value="KAK6172494.1"/>
    <property type="molecule type" value="Genomic_DNA"/>
</dbReference>
<protein>
    <recommendedName>
        <fullName evidence="5">C-type lectin domain-containing protein</fullName>
    </recommendedName>
</protein>
<evidence type="ECO:0000313" key="3">
    <source>
        <dbReference type="EMBL" id="KAK6172494.1"/>
    </source>
</evidence>
<dbReference type="Proteomes" id="UP001347796">
    <property type="component" value="Unassembled WGS sequence"/>
</dbReference>
<dbReference type="InterPro" id="IPR016186">
    <property type="entry name" value="C-type_lectin-like/link_sf"/>
</dbReference>
<evidence type="ECO:0000259" key="2">
    <source>
        <dbReference type="PROSITE" id="PS50948"/>
    </source>
</evidence>
<proteinExistence type="predicted"/>
<dbReference type="Gene3D" id="3.10.100.10">
    <property type="entry name" value="Mannose-Binding Protein A, subunit A"/>
    <property type="match status" value="1"/>
</dbReference>
<gene>
    <name evidence="3" type="ORF">SNE40_016132</name>
</gene>
<accession>A0AAN8JBA4</accession>
<dbReference type="SUPFAM" id="SSF56436">
    <property type="entry name" value="C-type lectin-like"/>
    <property type="match status" value="1"/>
</dbReference>
<dbReference type="InterPro" id="IPR003609">
    <property type="entry name" value="Pan_app"/>
</dbReference>
<keyword evidence="4" id="KW-1185">Reference proteome</keyword>
<feature type="domain" description="C-type lectin" evidence="1">
    <location>
        <begin position="1"/>
        <end position="63"/>
    </location>
</feature>
<dbReference type="PROSITE" id="PS50948">
    <property type="entry name" value="PAN"/>
    <property type="match status" value="1"/>
</dbReference>
<comment type="caution">
    <text evidence="3">The sequence shown here is derived from an EMBL/GenBank/DDBJ whole genome shotgun (WGS) entry which is preliminary data.</text>
</comment>
<organism evidence="3 4">
    <name type="scientific">Patella caerulea</name>
    <name type="common">Rayed Mediterranean limpet</name>
    <dbReference type="NCBI Taxonomy" id="87958"/>
    <lineage>
        <taxon>Eukaryota</taxon>
        <taxon>Metazoa</taxon>
        <taxon>Spiralia</taxon>
        <taxon>Lophotrochozoa</taxon>
        <taxon>Mollusca</taxon>
        <taxon>Gastropoda</taxon>
        <taxon>Patellogastropoda</taxon>
        <taxon>Patelloidea</taxon>
        <taxon>Patellidae</taxon>
        <taxon>Patella</taxon>
    </lineage>
</organism>
<evidence type="ECO:0000259" key="1">
    <source>
        <dbReference type="PROSITE" id="PS50041"/>
    </source>
</evidence>
<evidence type="ECO:0000313" key="4">
    <source>
        <dbReference type="Proteomes" id="UP001347796"/>
    </source>
</evidence>
<dbReference type="InterPro" id="IPR001304">
    <property type="entry name" value="C-type_lectin-like"/>
</dbReference>
<name>A0AAN8JBA4_PATCE</name>
<sequence length="149" mass="17033">MSAGSWWWSSGEQWINNPDVWSNHEPNDMAIEQCVRLHYSFSDTPNVVWANRECFFAFYALCQRTKDFSSNYMELLYSDTAAPVGSTAFRVRSLMDCVTSCVLDCSCQAIHYSGDECRLMTYYLLDSIANTPTDIMGVIYAKTLREPSL</sequence>
<reference evidence="3 4" key="1">
    <citation type="submission" date="2024-01" db="EMBL/GenBank/DDBJ databases">
        <title>The genome of the rayed Mediterranean limpet Patella caerulea (Linnaeus, 1758).</title>
        <authorList>
            <person name="Anh-Thu Weber A."/>
            <person name="Halstead-Nussloch G."/>
        </authorList>
    </citation>
    <scope>NUCLEOTIDE SEQUENCE [LARGE SCALE GENOMIC DNA]</scope>
    <source>
        <strain evidence="3">AATW-2023a</strain>
        <tissue evidence="3">Whole specimen</tissue>
    </source>
</reference>
<dbReference type="CDD" id="cd00037">
    <property type="entry name" value="CLECT"/>
    <property type="match status" value="1"/>
</dbReference>
<evidence type="ECO:0008006" key="5">
    <source>
        <dbReference type="Google" id="ProtNLM"/>
    </source>
</evidence>
<dbReference type="PROSITE" id="PS50041">
    <property type="entry name" value="C_TYPE_LECTIN_2"/>
    <property type="match status" value="1"/>
</dbReference>
<dbReference type="InterPro" id="IPR016187">
    <property type="entry name" value="CTDL_fold"/>
</dbReference>
<feature type="domain" description="Apple" evidence="2">
    <location>
        <begin position="62"/>
        <end position="144"/>
    </location>
</feature>